<reference evidence="3" key="1">
    <citation type="journal article" date="2019" name="Int. J. Syst. Evol. Microbiol.">
        <title>The Global Catalogue of Microorganisms (GCM) 10K type strain sequencing project: providing services to taxonomists for standard genome sequencing and annotation.</title>
        <authorList>
            <consortium name="The Broad Institute Genomics Platform"/>
            <consortium name="The Broad Institute Genome Sequencing Center for Infectious Disease"/>
            <person name="Wu L."/>
            <person name="Ma J."/>
        </authorList>
    </citation>
    <scope>NUCLEOTIDE SEQUENCE [LARGE SCALE GENOMIC DNA]</scope>
    <source>
        <strain evidence="3">JCM 17808</strain>
    </source>
</reference>
<sequence>MRVLHLSDLHLAPWQRHKMAWVRGLAALEPDLVVNTGDNWSAPILPAVLDTYGELLDVPGVFVLGSNDFFAPRAKNPARYLRGPSEIEEERPPHPLPTRDLVEALTARSWQLLDNRGTELTVNGVRFSVSGLGDAHMDRDRITADHPAFDPTAGVRLGVTHAPYLRTLDAFARTGADLVLAGHTHGGQIRIPFWGAPVTNCDLDRTRARGVFDHRGTTVHVSAGLGFSPFAPARFSCPPEVSLLELVPRAD</sequence>
<keyword evidence="3" id="KW-1185">Reference proteome</keyword>
<organism evidence="2 3">
    <name type="scientific">Brevibacterium pityocampae</name>
    <dbReference type="NCBI Taxonomy" id="506594"/>
    <lineage>
        <taxon>Bacteria</taxon>
        <taxon>Bacillati</taxon>
        <taxon>Actinomycetota</taxon>
        <taxon>Actinomycetes</taxon>
        <taxon>Micrococcales</taxon>
        <taxon>Brevibacteriaceae</taxon>
        <taxon>Brevibacterium</taxon>
    </lineage>
</organism>
<dbReference type="SUPFAM" id="SSF56300">
    <property type="entry name" value="Metallo-dependent phosphatases"/>
    <property type="match status" value="1"/>
</dbReference>
<protein>
    <submittedName>
        <fullName evidence="2">Metallophosphoesterase</fullName>
    </submittedName>
</protein>
<evidence type="ECO:0000313" key="3">
    <source>
        <dbReference type="Proteomes" id="UP001500642"/>
    </source>
</evidence>
<dbReference type="PANTHER" id="PTHR31302:SF20">
    <property type="entry name" value="CONSERVED PROTEIN"/>
    <property type="match status" value="1"/>
</dbReference>
<dbReference type="PANTHER" id="PTHR31302">
    <property type="entry name" value="TRANSMEMBRANE PROTEIN WITH METALLOPHOSPHOESTERASE DOMAIN-RELATED"/>
    <property type="match status" value="1"/>
</dbReference>
<dbReference type="Gene3D" id="3.60.21.10">
    <property type="match status" value="1"/>
</dbReference>
<dbReference type="Pfam" id="PF00149">
    <property type="entry name" value="Metallophos"/>
    <property type="match status" value="1"/>
</dbReference>
<dbReference type="InterPro" id="IPR051158">
    <property type="entry name" value="Metallophosphoesterase_sf"/>
</dbReference>
<evidence type="ECO:0000313" key="2">
    <source>
        <dbReference type="EMBL" id="GAA4386234.1"/>
    </source>
</evidence>
<accession>A0ABP8J733</accession>
<name>A0ABP8J733_9MICO</name>
<feature type="domain" description="Calcineurin-like phosphoesterase" evidence="1">
    <location>
        <begin position="1"/>
        <end position="186"/>
    </location>
</feature>
<proteinExistence type="predicted"/>
<dbReference type="Proteomes" id="UP001500642">
    <property type="component" value="Unassembled WGS sequence"/>
</dbReference>
<evidence type="ECO:0000259" key="1">
    <source>
        <dbReference type="Pfam" id="PF00149"/>
    </source>
</evidence>
<gene>
    <name evidence="2" type="ORF">GCM10023167_08930</name>
</gene>
<comment type="caution">
    <text evidence="2">The sequence shown here is derived from an EMBL/GenBank/DDBJ whole genome shotgun (WGS) entry which is preliminary data.</text>
</comment>
<dbReference type="InterPro" id="IPR029052">
    <property type="entry name" value="Metallo-depent_PP-like"/>
</dbReference>
<dbReference type="InterPro" id="IPR004843">
    <property type="entry name" value="Calcineurin-like_PHP"/>
</dbReference>
<dbReference type="EMBL" id="BAABGL010000004">
    <property type="protein sequence ID" value="GAA4386234.1"/>
    <property type="molecule type" value="Genomic_DNA"/>
</dbReference>